<keyword evidence="3" id="KW-1185">Reference proteome</keyword>
<feature type="compositionally biased region" description="Basic and acidic residues" evidence="1">
    <location>
        <begin position="548"/>
        <end position="561"/>
    </location>
</feature>
<feature type="region of interest" description="Disordered" evidence="1">
    <location>
        <begin position="271"/>
        <end position="472"/>
    </location>
</feature>
<feature type="compositionally biased region" description="Polar residues" evidence="1">
    <location>
        <begin position="782"/>
        <end position="812"/>
    </location>
</feature>
<feature type="compositionally biased region" description="Polar residues" evidence="1">
    <location>
        <begin position="588"/>
        <end position="605"/>
    </location>
</feature>
<accession>A0ABR0E036</accession>
<name>A0ABR0E036_ZASCE</name>
<feature type="compositionally biased region" description="Polar residues" evidence="1">
    <location>
        <begin position="834"/>
        <end position="843"/>
    </location>
</feature>
<reference evidence="2 3" key="1">
    <citation type="journal article" date="2023" name="G3 (Bethesda)">
        <title>A chromosome-level genome assembly of Zasmidium syzygii isolated from banana leaves.</title>
        <authorList>
            <person name="van Westerhoven A.C."/>
            <person name="Mehrabi R."/>
            <person name="Talebi R."/>
            <person name="Steentjes M.B.F."/>
            <person name="Corcolon B."/>
            <person name="Chong P.A."/>
            <person name="Kema G.H.J."/>
            <person name="Seidl M.F."/>
        </authorList>
    </citation>
    <scope>NUCLEOTIDE SEQUENCE [LARGE SCALE GENOMIC DNA]</scope>
    <source>
        <strain evidence="2 3">P124</strain>
    </source>
</reference>
<gene>
    <name evidence="2" type="ORF">PRZ48_014147</name>
</gene>
<feature type="compositionally biased region" description="Polar residues" evidence="1">
    <location>
        <begin position="529"/>
        <end position="547"/>
    </location>
</feature>
<dbReference type="Proteomes" id="UP001305779">
    <property type="component" value="Unassembled WGS sequence"/>
</dbReference>
<proteinExistence type="predicted"/>
<feature type="region of interest" description="Disordered" evidence="1">
    <location>
        <begin position="498"/>
        <end position="724"/>
    </location>
</feature>
<evidence type="ECO:0000256" key="1">
    <source>
        <dbReference type="SAM" id="MobiDB-lite"/>
    </source>
</evidence>
<dbReference type="EMBL" id="JAXOVC010000013">
    <property type="protein sequence ID" value="KAK4494791.1"/>
    <property type="molecule type" value="Genomic_DNA"/>
</dbReference>
<feature type="compositionally biased region" description="Polar residues" evidence="1">
    <location>
        <begin position="292"/>
        <end position="306"/>
    </location>
</feature>
<feature type="region of interest" description="Disordered" evidence="1">
    <location>
        <begin position="754"/>
        <end position="812"/>
    </location>
</feature>
<feature type="compositionally biased region" description="Polar residues" evidence="1">
    <location>
        <begin position="322"/>
        <end position="348"/>
    </location>
</feature>
<sequence>MIRTHRPRGHAWNCASAFQQTKQFRHIDLNECEPPQDHILGRDPRNGWNLAERSAKRQRIEKLADDFLNGNQLHIHSARPDPQRLKTALNHSFAKPRDARTAVEESHVQETSSAAWEDVEDDREVLRALVSARRKNEADSTAVVENDVSISGEVAIVEAQASCGPKRRLRSGKLRAGPSEEALRKAAELRDRRLRRSAVDIPYESQPQSCPRPVILETQDIPTESSIADTASDCGPTPTPAWTSSKWLKSGAFQLPKKSVDEDCSKDELGATSIFTPSQRSRTRSRPLARTASASNRPSQPVSSAATDLPESCTFRDAATQDADSSIQSPAVIPETSNPSRAPSQSRGESIVDVEAATTEDDSQEELLRRQGLRVAPRKSWAAVNDGPVTRSGSNREEADTTAHGSLTTGSDLVYEPAQVARKASKGRATKSTGNTQADQEHDKTARRRSAPSESQRQVETGANVPINPRVDALRDRTQYTSIATGGASPFVYRKRATRSNTNTPEAESIIKPVHQPSKTPRRKMVFPSSDSPHQTASAPHTPLTNEHLNRILPKDADSGRRSSATKKALREELKASGAEISRCADDPSSSQGEPASEQEQQSTVGEDVSVLPEAALPEPQPAQHVESQPAWPGTQDQLAQAYKNLFTSPDKTDTTLYLGEKSTPGTGARNDEGNRAGRKPLKQLSQEPMPMPSTQALLDGWEGWSTIKKPRSGGKRSSLVQSPTVCKGVAISSEPAQPLEAANRRRSSLRFSMSTYDSPEKSPAKDINSLPTPKLDPPQPTRHSLGSVRSSRHSTGAPSSLSFGFTSLDLPTTAPQREEMGTATNVFDDLSFGQTASSLQPPQRQPEPDYDSQELDVTITQIADNILTTGVESFMASEHRSGSTTFSF</sequence>
<feature type="region of interest" description="Disordered" evidence="1">
    <location>
        <begin position="834"/>
        <end position="853"/>
    </location>
</feature>
<comment type="caution">
    <text evidence="2">The sequence shown here is derived from an EMBL/GenBank/DDBJ whole genome shotgun (WGS) entry which is preliminary data.</text>
</comment>
<evidence type="ECO:0000313" key="2">
    <source>
        <dbReference type="EMBL" id="KAK4494791.1"/>
    </source>
</evidence>
<protein>
    <submittedName>
        <fullName evidence="2">Uncharacterized protein</fullName>
    </submittedName>
</protein>
<organism evidence="2 3">
    <name type="scientific">Zasmidium cellare</name>
    <name type="common">Wine cellar mold</name>
    <name type="synonym">Racodium cellare</name>
    <dbReference type="NCBI Taxonomy" id="395010"/>
    <lineage>
        <taxon>Eukaryota</taxon>
        <taxon>Fungi</taxon>
        <taxon>Dikarya</taxon>
        <taxon>Ascomycota</taxon>
        <taxon>Pezizomycotina</taxon>
        <taxon>Dothideomycetes</taxon>
        <taxon>Dothideomycetidae</taxon>
        <taxon>Mycosphaerellales</taxon>
        <taxon>Mycosphaerellaceae</taxon>
        <taxon>Zasmidium</taxon>
    </lineage>
</organism>
<evidence type="ECO:0000313" key="3">
    <source>
        <dbReference type="Proteomes" id="UP001305779"/>
    </source>
</evidence>
<feature type="compositionally biased region" description="Low complexity" evidence="1">
    <location>
        <begin position="612"/>
        <end position="624"/>
    </location>
</feature>
<feature type="compositionally biased region" description="Polar residues" evidence="1">
    <location>
        <begin position="452"/>
        <end position="461"/>
    </location>
</feature>